<protein>
    <submittedName>
        <fullName evidence="7">Putative inner membrane protein</fullName>
    </submittedName>
</protein>
<feature type="transmembrane region" description="Helical" evidence="5">
    <location>
        <begin position="104"/>
        <end position="123"/>
    </location>
</feature>
<feature type="transmembrane region" description="Helical" evidence="5">
    <location>
        <begin position="21"/>
        <end position="39"/>
    </location>
</feature>
<keyword evidence="4 5" id="KW-0472">Membrane</keyword>
<evidence type="ECO:0000256" key="1">
    <source>
        <dbReference type="ARBA" id="ARBA00004141"/>
    </source>
</evidence>
<organism evidence="7 8">
    <name type="scientific">Yersinia thracica</name>
    <dbReference type="NCBI Taxonomy" id="2890319"/>
    <lineage>
        <taxon>Bacteria</taxon>
        <taxon>Pseudomonadati</taxon>
        <taxon>Pseudomonadota</taxon>
        <taxon>Gammaproteobacteria</taxon>
        <taxon>Enterobacterales</taxon>
        <taxon>Yersiniaceae</taxon>
        <taxon>Yersinia</taxon>
    </lineage>
</organism>
<dbReference type="PANTHER" id="PTHR23514">
    <property type="entry name" value="BYPASS OF STOP CODON PROTEIN 6"/>
    <property type="match status" value="1"/>
</dbReference>
<keyword evidence="3 5" id="KW-1133">Transmembrane helix</keyword>
<dbReference type="PROSITE" id="PS50850">
    <property type="entry name" value="MFS"/>
    <property type="match status" value="1"/>
</dbReference>
<evidence type="ECO:0000256" key="2">
    <source>
        <dbReference type="ARBA" id="ARBA00022692"/>
    </source>
</evidence>
<reference evidence="8" key="1">
    <citation type="submission" date="2015-03" db="EMBL/GenBank/DDBJ databases">
        <authorList>
            <consortium name="Pathogen Informatics"/>
            <person name="Murphy D."/>
        </authorList>
    </citation>
    <scope>NUCLEOTIDE SEQUENCE [LARGE SCALE GENOMIC DNA]</scope>
    <source>
        <strain evidence="8">IP6945</strain>
    </source>
</reference>
<proteinExistence type="predicted"/>
<dbReference type="GO" id="GO:0022857">
    <property type="term" value="F:transmembrane transporter activity"/>
    <property type="evidence" value="ECO:0007669"/>
    <property type="project" value="InterPro"/>
</dbReference>
<dbReference type="Proteomes" id="UP000041882">
    <property type="component" value="Unassembled WGS sequence"/>
</dbReference>
<evidence type="ECO:0000313" key="7">
    <source>
        <dbReference type="EMBL" id="CNH43704.1"/>
    </source>
</evidence>
<feature type="transmembrane region" description="Helical" evidence="5">
    <location>
        <begin position="336"/>
        <end position="357"/>
    </location>
</feature>
<dbReference type="Pfam" id="PF07690">
    <property type="entry name" value="MFS_1"/>
    <property type="match status" value="1"/>
</dbReference>
<keyword evidence="2 5" id="KW-0812">Transmembrane</keyword>
<dbReference type="RefSeq" id="WP_050113416.1">
    <property type="nucleotide sequence ID" value="NZ_CABHXQ010000100.1"/>
</dbReference>
<feature type="transmembrane region" description="Helical" evidence="5">
    <location>
        <begin position="212"/>
        <end position="235"/>
    </location>
</feature>
<dbReference type="SUPFAM" id="SSF103473">
    <property type="entry name" value="MFS general substrate transporter"/>
    <property type="match status" value="1"/>
</dbReference>
<dbReference type="AlphaFoldDB" id="A0A0T9P3E9"/>
<dbReference type="InterPro" id="IPR020846">
    <property type="entry name" value="MFS_dom"/>
</dbReference>
<feature type="domain" description="Major facilitator superfamily (MFS) profile" evidence="6">
    <location>
        <begin position="15"/>
        <end position="389"/>
    </location>
</feature>
<dbReference type="PANTHER" id="PTHR23514:SF13">
    <property type="entry name" value="INNER MEMBRANE PROTEIN YBJJ"/>
    <property type="match status" value="1"/>
</dbReference>
<dbReference type="Gene3D" id="1.20.1250.20">
    <property type="entry name" value="MFS general substrate transporter like domains"/>
    <property type="match status" value="2"/>
</dbReference>
<sequence>MSSYTLDTPLDTYAKRASTRAIFFVAGFAMGLWASLVPYAQNRLHFDAGSLGLLLLCLGTGSLLAMLFSGRLIGRFGCRNIMLLGIVLTCIFLPTLAIIDQFFFMALCLFFFGAGIGLADVAVNVQGSLVEQSSDKPLMSGFHCLFSIGSIAGAGGGAILFTLSLMPLTVTFIAIAVIAIITATVFNQLIPFGDNKEPTEPVITKPRPNFRLVLMALMCMICFMAEGAVLDWSGIFLTNDRGLDIKYAGWGFAIFGGTMSIMRFTGDKVVSLLGRKPVLVLSSIIAMIGYAVAVMIPDWKFTLLGFALVGIGAANIVPVLITLAGQEKVMPVNMSVALVATLGYFGVLGGPALIGFIAHLTDLYTAFAIVALTFLVIAVGAFKLKYTADESLPQE</sequence>
<dbReference type="GO" id="GO:0016020">
    <property type="term" value="C:membrane"/>
    <property type="evidence" value="ECO:0007669"/>
    <property type="project" value="UniProtKB-SubCell"/>
</dbReference>
<feature type="transmembrane region" description="Helical" evidence="5">
    <location>
        <begin position="278"/>
        <end position="297"/>
    </location>
</feature>
<dbReference type="InterPro" id="IPR051788">
    <property type="entry name" value="MFS_Transporter"/>
</dbReference>
<comment type="subcellular location">
    <subcellularLocation>
        <location evidence="1">Membrane</location>
        <topology evidence="1">Multi-pass membrane protein</topology>
    </subcellularLocation>
</comment>
<feature type="transmembrane region" description="Helical" evidence="5">
    <location>
        <begin position="363"/>
        <end position="382"/>
    </location>
</feature>
<evidence type="ECO:0000256" key="5">
    <source>
        <dbReference type="SAM" id="Phobius"/>
    </source>
</evidence>
<evidence type="ECO:0000313" key="8">
    <source>
        <dbReference type="Proteomes" id="UP000041882"/>
    </source>
</evidence>
<feature type="transmembrane region" description="Helical" evidence="5">
    <location>
        <begin position="172"/>
        <end position="192"/>
    </location>
</feature>
<feature type="transmembrane region" description="Helical" evidence="5">
    <location>
        <begin position="81"/>
        <end position="98"/>
    </location>
</feature>
<feature type="transmembrane region" description="Helical" evidence="5">
    <location>
        <begin position="303"/>
        <end position="324"/>
    </location>
</feature>
<feature type="transmembrane region" description="Helical" evidence="5">
    <location>
        <begin position="144"/>
        <end position="166"/>
    </location>
</feature>
<gene>
    <name evidence="7" type="primary">ybjJ_2</name>
    <name evidence="7" type="ORF">ERS008472_01431</name>
</gene>
<evidence type="ECO:0000259" key="6">
    <source>
        <dbReference type="PROSITE" id="PS50850"/>
    </source>
</evidence>
<dbReference type="InterPro" id="IPR036259">
    <property type="entry name" value="MFS_trans_sf"/>
</dbReference>
<feature type="transmembrane region" description="Helical" evidence="5">
    <location>
        <begin position="51"/>
        <end position="69"/>
    </location>
</feature>
<evidence type="ECO:0000256" key="4">
    <source>
        <dbReference type="ARBA" id="ARBA00023136"/>
    </source>
</evidence>
<dbReference type="InterPro" id="IPR011701">
    <property type="entry name" value="MFS"/>
</dbReference>
<dbReference type="CDD" id="cd17393">
    <property type="entry name" value="MFS_MosC_like"/>
    <property type="match status" value="1"/>
</dbReference>
<name>A0A0T9P3E9_9GAMM</name>
<keyword evidence="8" id="KW-1185">Reference proteome</keyword>
<evidence type="ECO:0000256" key="3">
    <source>
        <dbReference type="ARBA" id="ARBA00022989"/>
    </source>
</evidence>
<feature type="transmembrane region" description="Helical" evidence="5">
    <location>
        <begin position="247"/>
        <end position="266"/>
    </location>
</feature>
<accession>A0A0T9P3E9</accession>
<dbReference type="EMBL" id="CQAW01000005">
    <property type="protein sequence ID" value="CNH43704.1"/>
    <property type="molecule type" value="Genomic_DNA"/>
</dbReference>